<keyword evidence="2" id="KW-0560">Oxidoreductase</keyword>
<organism evidence="3 4">
    <name type="scientific">Penicillium angulare</name>
    <dbReference type="NCBI Taxonomy" id="116970"/>
    <lineage>
        <taxon>Eukaryota</taxon>
        <taxon>Fungi</taxon>
        <taxon>Dikarya</taxon>
        <taxon>Ascomycota</taxon>
        <taxon>Pezizomycotina</taxon>
        <taxon>Eurotiomycetes</taxon>
        <taxon>Eurotiomycetidae</taxon>
        <taxon>Eurotiales</taxon>
        <taxon>Aspergillaceae</taxon>
        <taxon>Penicillium</taxon>
    </lineage>
</organism>
<dbReference type="PRINTS" id="PR00081">
    <property type="entry name" value="GDHRDH"/>
</dbReference>
<gene>
    <name evidence="3" type="ORF">N7456_007464</name>
</gene>
<reference evidence="3" key="1">
    <citation type="submission" date="2022-11" db="EMBL/GenBank/DDBJ databases">
        <authorList>
            <person name="Petersen C."/>
        </authorList>
    </citation>
    <scope>NUCLEOTIDE SEQUENCE</scope>
    <source>
        <strain evidence="3">IBT 30069</strain>
    </source>
</reference>
<dbReference type="EMBL" id="JAPQKH010000005">
    <property type="protein sequence ID" value="KAJ5096743.1"/>
    <property type="molecule type" value="Genomic_DNA"/>
</dbReference>
<evidence type="ECO:0008006" key="5">
    <source>
        <dbReference type="Google" id="ProtNLM"/>
    </source>
</evidence>
<sequence length="279" mass="29716">MELPDLTLGLDGTHVLITGAAGHIGSGCVAAFLSAGARVTALDLTEAKLQILGSHDNLLKVTGDITDSSQLESAFETAYATFGTIACCIALASLDLDVLNHGESILDLKTEDLQRTLKVNVEGTFLTCRTWLQHIKDRAQPNTKNVSLVIVGSESGHFGERINPDYAAGKSAVQFGLLRSLAADVPRIFPRGRVNVIAPGPVDTALFQRLCREDPDLLYREAGATSAGARPIPVSDVAKGVLFLASENWSGSVIGQVLNVDGGKQGKLLWTQEELQQQK</sequence>
<comment type="caution">
    <text evidence="3">The sequence shown here is derived from an EMBL/GenBank/DDBJ whole genome shotgun (WGS) entry which is preliminary data.</text>
</comment>
<dbReference type="PANTHER" id="PTHR24321:SF8">
    <property type="entry name" value="ESTRADIOL 17-BETA-DEHYDROGENASE 8-RELATED"/>
    <property type="match status" value="1"/>
</dbReference>
<dbReference type="InterPro" id="IPR002347">
    <property type="entry name" value="SDR_fam"/>
</dbReference>
<evidence type="ECO:0000256" key="1">
    <source>
        <dbReference type="ARBA" id="ARBA00006484"/>
    </source>
</evidence>
<dbReference type="SUPFAM" id="SSF51735">
    <property type="entry name" value="NAD(P)-binding Rossmann-fold domains"/>
    <property type="match status" value="1"/>
</dbReference>
<comment type="similarity">
    <text evidence="1">Belongs to the short-chain dehydrogenases/reductases (SDR) family.</text>
</comment>
<dbReference type="Proteomes" id="UP001149165">
    <property type="component" value="Unassembled WGS sequence"/>
</dbReference>
<evidence type="ECO:0000313" key="4">
    <source>
        <dbReference type="Proteomes" id="UP001149165"/>
    </source>
</evidence>
<proteinExistence type="inferred from homology"/>
<dbReference type="CDD" id="cd05233">
    <property type="entry name" value="SDR_c"/>
    <property type="match status" value="1"/>
</dbReference>
<dbReference type="InterPro" id="IPR036291">
    <property type="entry name" value="NAD(P)-bd_dom_sf"/>
</dbReference>
<dbReference type="AlphaFoldDB" id="A0A9W9FAS7"/>
<protein>
    <recommendedName>
        <fullName evidence="5">NAD(P)-binding protein</fullName>
    </recommendedName>
</protein>
<dbReference type="GO" id="GO:0016491">
    <property type="term" value="F:oxidoreductase activity"/>
    <property type="evidence" value="ECO:0007669"/>
    <property type="project" value="UniProtKB-KW"/>
</dbReference>
<dbReference type="OrthoDB" id="10253736at2759"/>
<accession>A0A9W9FAS7</accession>
<dbReference type="Pfam" id="PF13561">
    <property type="entry name" value="adh_short_C2"/>
    <property type="match status" value="1"/>
</dbReference>
<keyword evidence="4" id="KW-1185">Reference proteome</keyword>
<dbReference type="PANTHER" id="PTHR24321">
    <property type="entry name" value="DEHYDROGENASES, SHORT CHAIN"/>
    <property type="match status" value="1"/>
</dbReference>
<evidence type="ECO:0000313" key="3">
    <source>
        <dbReference type="EMBL" id="KAJ5096743.1"/>
    </source>
</evidence>
<evidence type="ECO:0000256" key="2">
    <source>
        <dbReference type="ARBA" id="ARBA00023002"/>
    </source>
</evidence>
<reference evidence="3" key="2">
    <citation type="journal article" date="2023" name="IMA Fungus">
        <title>Comparative genomic study of the Penicillium genus elucidates a diverse pangenome and 15 lateral gene transfer events.</title>
        <authorList>
            <person name="Petersen C."/>
            <person name="Sorensen T."/>
            <person name="Nielsen M.R."/>
            <person name="Sondergaard T.E."/>
            <person name="Sorensen J.L."/>
            <person name="Fitzpatrick D.A."/>
            <person name="Frisvad J.C."/>
            <person name="Nielsen K.L."/>
        </authorList>
    </citation>
    <scope>NUCLEOTIDE SEQUENCE</scope>
    <source>
        <strain evidence="3">IBT 30069</strain>
    </source>
</reference>
<dbReference type="Gene3D" id="3.40.50.720">
    <property type="entry name" value="NAD(P)-binding Rossmann-like Domain"/>
    <property type="match status" value="1"/>
</dbReference>
<name>A0A9W9FAS7_9EURO</name>